<evidence type="ECO:0000256" key="4">
    <source>
        <dbReference type="ARBA" id="ARBA00022559"/>
    </source>
</evidence>
<evidence type="ECO:0000259" key="14">
    <source>
        <dbReference type="PROSITE" id="PS51352"/>
    </source>
</evidence>
<dbReference type="PIRSF" id="PIRSF000239">
    <property type="entry name" value="AHPC"/>
    <property type="match status" value="1"/>
</dbReference>
<reference evidence="15 16" key="1">
    <citation type="journal article" date="2024" name="Nat. Commun.">
        <title>Phylogenomics reveals the evolutionary origins of lichenization in chlorophyte algae.</title>
        <authorList>
            <person name="Puginier C."/>
            <person name="Libourel C."/>
            <person name="Otte J."/>
            <person name="Skaloud P."/>
            <person name="Haon M."/>
            <person name="Grisel S."/>
            <person name="Petersen M."/>
            <person name="Berrin J.G."/>
            <person name="Delaux P.M."/>
            <person name="Dal Grande F."/>
            <person name="Keller J."/>
        </authorList>
    </citation>
    <scope>NUCLEOTIDE SEQUENCE [LARGE SCALE GENOMIC DNA]</scope>
    <source>
        <strain evidence="15 16">SAG 2036</strain>
    </source>
</reference>
<dbReference type="PANTHER" id="PTHR42801:SF4">
    <property type="entry name" value="AHPC_TSA FAMILY PROTEIN"/>
    <property type="match status" value="1"/>
</dbReference>
<keyword evidence="6" id="KW-0560">Oxidoreductase</keyword>
<comment type="subcellular location">
    <subcellularLocation>
        <location evidence="1">Plastid</location>
        <location evidence="1">Chloroplast thylakoid lumen</location>
    </subcellularLocation>
</comment>
<evidence type="ECO:0000256" key="10">
    <source>
        <dbReference type="ARBA" id="ARBA00038489"/>
    </source>
</evidence>
<keyword evidence="4" id="KW-0575">Peroxidase</keyword>
<dbReference type="EC" id="1.11.1.24" evidence="3"/>
<keyword evidence="16" id="KW-1185">Reference proteome</keyword>
<evidence type="ECO:0000256" key="8">
    <source>
        <dbReference type="ARBA" id="ARBA00023284"/>
    </source>
</evidence>
<dbReference type="Proteomes" id="UP001465755">
    <property type="component" value="Unassembled WGS sequence"/>
</dbReference>
<comment type="similarity">
    <text evidence="10">Belongs to the peroxiredoxin family. BCP/PrxQ subfamily.</text>
</comment>
<protein>
    <recommendedName>
        <fullName evidence="3">thioredoxin-dependent peroxiredoxin</fullName>
        <ecNumber evidence="3">1.11.1.24</ecNumber>
    </recommendedName>
    <alternativeName>
        <fullName evidence="9">Thioredoxin peroxidase</fullName>
    </alternativeName>
    <alternativeName>
        <fullName evidence="11">Thioredoxin-dependent peroxiredoxin Q</fullName>
    </alternativeName>
</protein>
<comment type="catalytic activity">
    <reaction evidence="12">
        <text>a hydroperoxide + [thioredoxin]-dithiol = an alcohol + [thioredoxin]-disulfide + H2O</text>
        <dbReference type="Rhea" id="RHEA:62620"/>
        <dbReference type="Rhea" id="RHEA-COMP:10698"/>
        <dbReference type="Rhea" id="RHEA-COMP:10700"/>
        <dbReference type="ChEBI" id="CHEBI:15377"/>
        <dbReference type="ChEBI" id="CHEBI:29950"/>
        <dbReference type="ChEBI" id="CHEBI:30879"/>
        <dbReference type="ChEBI" id="CHEBI:35924"/>
        <dbReference type="ChEBI" id="CHEBI:50058"/>
        <dbReference type="EC" id="1.11.1.24"/>
    </reaction>
</comment>
<comment type="subunit">
    <text evidence="2">Monomer.</text>
</comment>
<dbReference type="SUPFAM" id="SSF52833">
    <property type="entry name" value="Thioredoxin-like"/>
    <property type="match status" value="1"/>
</dbReference>
<evidence type="ECO:0000256" key="13">
    <source>
        <dbReference type="PIRSR" id="PIRSR000239-1"/>
    </source>
</evidence>
<evidence type="ECO:0000256" key="1">
    <source>
        <dbReference type="ARBA" id="ARBA00004456"/>
    </source>
</evidence>
<evidence type="ECO:0000256" key="11">
    <source>
        <dbReference type="ARBA" id="ARBA00042163"/>
    </source>
</evidence>
<dbReference type="InterPro" id="IPR036249">
    <property type="entry name" value="Thioredoxin-like_sf"/>
</dbReference>
<evidence type="ECO:0000313" key="16">
    <source>
        <dbReference type="Proteomes" id="UP001465755"/>
    </source>
</evidence>
<gene>
    <name evidence="15" type="ORF">WJX73_006940</name>
</gene>
<evidence type="ECO:0000313" key="15">
    <source>
        <dbReference type="EMBL" id="KAK9792956.1"/>
    </source>
</evidence>
<feature type="active site" description="Cysteine sulfenic acid (-SOH) intermediate; for peroxidase activity" evidence="13">
    <location>
        <position position="53"/>
    </location>
</feature>
<dbReference type="InterPro" id="IPR024706">
    <property type="entry name" value="Peroxiredoxin_AhpC-typ"/>
</dbReference>
<proteinExistence type="inferred from homology"/>
<organism evidence="15 16">
    <name type="scientific">Symbiochloris irregularis</name>
    <dbReference type="NCBI Taxonomy" id="706552"/>
    <lineage>
        <taxon>Eukaryota</taxon>
        <taxon>Viridiplantae</taxon>
        <taxon>Chlorophyta</taxon>
        <taxon>core chlorophytes</taxon>
        <taxon>Trebouxiophyceae</taxon>
        <taxon>Trebouxiales</taxon>
        <taxon>Trebouxiaceae</taxon>
        <taxon>Symbiochloris</taxon>
    </lineage>
</organism>
<dbReference type="Pfam" id="PF00578">
    <property type="entry name" value="AhpC-TSA"/>
    <property type="match status" value="1"/>
</dbReference>
<name>A0AAW1NUZ1_9CHLO</name>
<feature type="domain" description="Thioredoxin" evidence="14">
    <location>
        <begin position="10"/>
        <end position="158"/>
    </location>
</feature>
<dbReference type="InterPro" id="IPR050924">
    <property type="entry name" value="Peroxiredoxin_BCP/PrxQ"/>
</dbReference>
<keyword evidence="7" id="KW-1015">Disulfide bond</keyword>
<comment type="caution">
    <text evidence="15">The sequence shown here is derived from an EMBL/GenBank/DDBJ whole genome shotgun (WGS) entry which is preliminary data.</text>
</comment>
<dbReference type="GO" id="GO:0034599">
    <property type="term" value="P:cellular response to oxidative stress"/>
    <property type="evidence" value="ECO:0007669"/>
    <property type="project" value="TreeGrafter"/>
</dbReference>
<evidence type="ECO:0000256" key="6">
    <source>
        <dbReference type="ARBA" id="ARBA00023002"/>
    </source>
</evidence>
<dbReference type="GO" id="GO:0008379">
    <property type="term" value="F:thioredoxin peroxidase activity"/>
    <property type="evidence" value="ECO:0007669"/>
    <property type="project" value="TreeGrafter"/>
</dbReference>
<dbReference type="EMBL" id="JALJOQ010000157">
    <property type="protein sequence ID" value="KAK9792956.1"/>
    <property type="molecule type" value="Genomic_DNA"/>
</dbReference>
<dbReference type="GO" id="GO:0009543">
    <property type="term" value="C:chloroplast thylakoid lumen"/>
    <property type="evidence" value="ECO:0007669"/>
    <property type="project" value="UniProtKB-SubCell"/>
</dbReference>
<dbReference type="GO" id="GO:0045454">
    <property type="term" value="P:cell redox homeostasis"/>
    <property type="evidence" value="ECO:0007669"/>
    <property type="project" value="TreeGrafter"/>
</dbReference>
<keyword evidence="5" id="KW-0049">Antioxidant</keyword>
<dbReference type="InterPro" id="IPR013766">
    <property type="entry name" value="Thioredoxin_domain"/>
</dbReference>
<dbReference type="InterPro" id="IPR000866">
    <property type="entry name" value="AhpC/TSA"/>
</dbReference>
<dbReference type="PROSITE" id="PS51352">
    <property type="entry name" value="THIOREDOXIN_2"/>
    <property type="match status" value="1"/>
</dbReference>
<accession>A0AAW1NUZ1</accession>
<keyword evidence="8" id="KW-0676">Redox-active center</keyword>
<evidence type="ECO:0000256" key="2">
    <source>
        <dbReference type="ARBA" id="ARBA00011245"/>
    </source>
</evidence>
<evidence type="ECO:0000256" key="7">
    <source>
        <dbReference type="ARBA" id="ARBA00023157"/>
    </source>
</evidence>
<dbReference type="Gene3D" id="3.40.30.10">
    <property type="entry name" value="Glutaredoxin"/>
    <property type="match status" value="1"/>
</dbReference>
<evidence type="ECO:0000256" key="5">
    <source>
        <dbReference type="ARBA" id="ARBA00022862"/>
    </source>
</evidence>
<dbReference type="AlphaFoldDB" id="A0AAW1NUZ1"/>
<evidence type="ECO:0000256" key="9">
    <source>
        <dbReference type="ARBA" id="ARBA00032824"/>
    </source>
</evidence>
<dbReference type="PANTHER" id="PTHR42801">
    <property type="entry name" value="THIOREDOXIN-DEPENDENT PEROXIDE REDUCTASE"/>
    <property type="match status" value="1"/>
</dbReference>
<sequence>MPDKINVGDSLTDLPGYSKKLPSNDGEERSLSQYNGEKSVVLFFFPRAASTGCTKEVCSFRDSYNEFQSAGAQVIGISSDSPAALSDFAKAQRAQYPFLSDANGELRKELGVQGNLLGFVPGRETFVISKEGVVLLRFNDGLHFNKHVQEALKCIQKQ</sequence>
<evidence type="ECO:0000256" key="3">
    <source>
        <dbReference type="ARBA" id="ARBA00013017"/>
    </source>
</evidence>
<evidence type="ECO:0000256" key="12">
    <source>
        <dbReference type="ARBA" id="ARBA00049091"/>
    </source>
</evidence>
<dbReference type="CDD" id="cd03017">
    <property type="entry name" value="PRX_BCP"/>
    <property type="match status" value="1"/>
</dbReference>